<evidence type="ECO:0000313" key="2">
    <source>
        <dbReference type="Proteomes" id="UP001223712"/>
    </source>
</evidence>
<sequence length="420" mass="46255">MEQLRKIGAIGGAISLVLCWPLAVGQIGENAITDGIAKLNNSSIQAEIVEYDRGYLSSNVKTRLTVTDENLKEQLAQDGMPTEFVINSVVSHGLVSLNAVSTLENKDSVPVTLTTSTELNGNTDFNFELSQFNYQGSDHNNTSVSITKSLLSGHATVLGQVDYTLSVPSVQIDFENGEEVTLSNLKGVGSGQQAKGYWLGTQNFTIDRFLISDSAMQPFVTIENSKYDFESHLDETTKRLRSNLKLDIANIETNEGQVNNLNVDFEISKLDSQSFEKIVEIYQSNPVLNQEDVAEMIPFIDTLFAKGFELSMNNISLELGKGQFESKWIVSVPEGTEKISSNPSLILPALTGHVHSSFSNELVEEYPFIHEGIDELIVMEMIKETESGYEINADLKDGNLVFESGQKMPLMALLMSSLVQ</sequence>
<gene>
    <name evidence="1" type="ORF">QWY96_00415</name>
</gene>
<protein>
    <submittedName>
        <fullName evidence="1">YdgA family protein</fullName>
    </submittedName>
</protein>
<organism evidence="1 2">
    <name type="scientific">Vibrio artabrorum</name>
    <dbReference type="NCBI Taxonomy" id="446374"/>
    <lineage>
        <taxon>Bacteria</taxon>
        <taxon>Pseudomonadati</taxon>
        <taxon>Pseudomonadota</taxon>
        <taxon>Gammaproteobacteria</taxon>
        <taxon>Vibrionales</taxon>
        <taxon>Vibrionaceae</taxon>
        <taxon>Vibrio</taxon>
    </lineage>
</organism>
<name>A0ABT8CDG1_9VIBR</name>
<accession>A0ABT8CDG1</accession>
<reference evidence="2" key="1">
    <citation type="journal article" date="2019" name="Int. J. Syst. Evol. Microbiol.">
        <title>The Global Catalogue of Microorganisms (GCM) 10K type strain sequencing project: providing services to taxonomists for standard genome sequencing and annotation.</title>
        <authorList>
            <consortium name="The Broad Institute Genomics Platform"/>
            <consortium name="The Broad Institute Genome Sequencing Center for Infectious Disease"/>
            <person name="Wu L."/>
            <person name="Ma J."/>
        </authorList>
    </citation>
    <scope>NUCLEOTIDE SEQUENCE [LARGE SCALE GENOMIC DNA]</scope>
    <source>
        <strain evidence="2">CECT 7226</strain>
    </source>
</reference>
<keyword evidence="2" id="KW-1185">Reference proteome</keyword>
<dbReference type="RefSeq" id="WP_261839441.1">
    <property type="nucleotide sequence ID" value="NZ_AP025458.1"/>
</dbReference>
<proteinExistence type="predicted"/>
<evidence type="ECO:0000313" key="1">
    <source>
        <dbReference type="EMBL" id="MDN3699758.1"/>
    </source>
</evidence>
<dbReference type="InterPro" id="IPR010352">
    <property type="entry name" value="DUF945"/>
</dbReference>
<dbReference type="Proteomes" id="UP001223712">
    <property type="component" value="Unassembled WGS sequence"/>
</dbReference>
<dbReference type="EMBL" id="JAUFQY010000001">
    <property type="protein sequence ID" value="MDN3699758.1"/>
    <property type="molecule type" value="Genomic_DNA"/>
</dbReference>
<dbReference type="Pfam" id="PF06097">
    <property type="entry name" value="DUF945"/>
    <property type="match status" value="1"/>
</dbReference>
<comment type="caution">
    <text evidence="1">The sequence shown here is derived from an EMBL/GenBank/DDBJ whole genome shotgun (WGS) entry which is preliminary data.</text>
</comment>